<dbReference type="PANTHER" id="PTHR38682:SF1">
    <property type="entry name" value="V-TYPE ATP SYNTHASE SUBUNIT C"/>
    <property type="match status" value="1"/>
</dbReference>
<dbReference type="Proteomes" id="UP000649345">
    <property type="component" value="Unassembled WGS sequence"/>
</dbReference>
<name>A0A923RLX6_9FIRM</name>
<protein>
    <submittedName>
        <fullName evidence="3">V-type ATPase subunit</fullName>
    </submittedName>
</protein>
<keyword evidence="4" id="KW-1185">Reference proteome</keyword>
<dbReference type="SUPFAM" id="SSF103486">
    <property type="entry name" value="V-type ATP synthase subunit C"/>
    <property type="match status" value="1"/>
</dbReference>
<evidence type="ECO:0000256" key="2">
    <source>
        <dbReference type="ARBA" id="ARBA00023065"/>
    </source>
</evidence>
<organism evidence="3 4">
    <name type="scientific">Anaerosacchariphilus hominis</name>
    <dbReference type="NCBI Taxonomy" id="2763017"/>
    <lineage>
        <taxon>Bacteria</taxon>
        <taxon>Bacillati</taxon>
        <taxon>Bacillota</taxon>
        <taxon>Clostridia</taxon>
        <taxon>Lachnospirales</taxon>
        <taxon>Lachnospiraceae</taxon>
        <taxon>Anaerosacchariphilus</taxon>
    </lineage>
</organism>
<reference evidence="3" key="1">
    <citation type="submission" date="2020-08" db="EMBL/GenBank/DDBJ databases">
        <title>Genome public.</title>
        <authorList>
            <person name="Liu C."/>
            <person name="Sun Q."/>
        </authorList>
    </citation>
    <scope>NUCLEOTIDE SEQUENCE</scope>
    <source>
        <strain evidence="3">NSJ-68</strain>
    </source>
</reference>
<evidence type="ECO:0000313" key="3">
    <source>
        <dbReference type="EMBL" id="MBC5659722.1"/>
    </source>
</evidence>
<evidence type="ECO:0000313" key="4">
    <source>
        <dbReference type="Proteomes" id="UP000649345"/>
    </source>
</evidence>
<evidence type="ECO:0000256" key="1">
    <source>
        <dbReference type="ARBA" id="ARBA00022448"/>
    </source>
</evidence>
<dbReference type="RefSeq" id="WP_186872030.1">
    <property type="nucleotide sequence ID" value="NZ_JACOOR010000004.1"/>
</dbReference>
<dbReference type="InterPro" id="IPR044911">
    <property type="entry name" value="V-type_ATPase_csu/dsu_dom_3"/>
</dbReference>
<proteinExistence type="predicted"/>
<dbReference type="InterPro" id="IPR036079">
    <property type="entry name" value="ATPase_csu/dsu_sf"/>
</dbReference>
<comment type="caution">
    <text evidence="3">The sequence shown here is derived from an EMBL/GenBank/DDBJ whole genome shotgun (WGS) entry which is preliminary data.</text>
</comment>
<dbReference type="GO" id="GO:0046961">
    <property type="term" value="F:proton-transporting ATPase activity, rotational mechanism"/>
    <property type="evidence" value="ECO:0007669"/>
    <property type="project" value="InterPro"/>
</dbReference>
<dbReference type="InterPro" id="IPR050873">
    <property type="entry name" value="V-ATPase_V0D/AC39_subunit"/>
</dbReference>
<accession>A0A923RLX6</accession>
<keyword evidence="1" id="KW-0813">Transport</keyword>
<gene>
    <name evidence="3" type="ORF">H8S44_08060</name>
</gene>
<dbReference type="InterPro" id="IPR002843">
    <property type="entry name" value="ATPase_V0-cplx_csu/dsu"/>
</dbReference>
<keyword evidence="2" id="KW-0406">Ion transport</keyword>
<dbReference type="EMBL" id="JACOOR010000004">
    <property type="protein sequence ID" value="MBC5659722.1"/>
    <property type="molecule type" value="Genomic_DNA"/>
</dbReference>
<dbReference type="Pfam" id="PF01992">
    <property type="entry name" value="vATP-synt_AC39"/>
    <property type="match status" value="1"/>
</dbReference>
<dbReference type="AlphaFoldDB" id="A0A923RLX6"/>
<dbReference type="Gene3D" id="1.10.132.50">
    <property type="entry name" value="ATP synthase (C/AC39) subunit, domain 3"/>
    <property type="match status" value="3"/>
</dbReference>
<sequence>MGELMKYSAVATKIRAMESRLLDDEDFAKLAAMENIPQAVAYLKKIPAYGALFRGYDEMELHRGQIEKLLVGTLYYDFSKIYRFCDKDQKKVLKLYFSKFDIAIIKRAFRRVFNHGDRTAEEKELRSMVQRYTDVPLERLAEAGTVAEILEALKDTQYYKVLQKLDHAESASLFDYEMTLDLFYFSMIWKQNSKLTKGTARNLLTRSLGSQIDLLNMMWIYRAKKYYEMPEASTYALLIPVTYKLHDDDIRAMVAAADERALEEAIQKTYYGRRFLKLDSQELETVYDRFLRKIYTEEKRQNPYSLAVITGYLYEKEQELDKLTTVLEGVRYGLPASETLKYVERSKDGSNQ</sequence>
<dbReference type="PANTHER" id="PTHR38682">
    <property type="entry name" value="V-TYPE ATP SYNTHASE SUBUNIT C"/>
    <property type="match status" value="1"/>
</dbReference>